<name>S5UCZ0_9BACT</name>
<proteinExistence type="predicted"/>
<organism evidence="2">
    <name type="scientific">uncultured bacterium esnapd15</name>
    <dbReference type="NCBI Taxonomy" id="1366595"/>
    <lineage>
        <taxon>Bacteria</taxon>
        <taxon>environmental samples</taxon>
    </lineage>
</organism>
<protein>
    <submittedName>
        <fullName evidence="2">Uncharacterized protein</fullName>
    </submittedName>
</protein>
<accession>S5UCZ0</accession>
<sequence>MFQCSARLFEGMLRSAISSVSTSRANRSLCSNSDGSRQNRDVKINRSMSPGVTWLRSIRAVSAAQPWYPARSPWWFTISNLHWDSKSSTRRASAPGNSDGSTPVILSLR</sequence>
<feature type="region of interest" description="Disordered" evidence="1">
    <location>
        <begin position="87"/>
        <end position="109"/>
    </location>
</feature>
<dbReference type="EMBL" id="KF264554">
    <property type="protein sequence ID" value="AGS49797.1"/>
    <property type="molecule type" value="Genomic_DNA"/>
</dbReference>
<evidence type="ECO:0000313" key="2">
    <source>
        <dbReference type="EMBL" id="AGS49797.1"/>
    </source>
</evidence>
<evidence type="ECO:0000256" key="1">
    <source>
        <dbReference type="SAM" id="MobiDB-lite"/>
    </source>
</evidence>
<reference evidence="2" key="1">
    <citation type="journal article" date="2013" name="Proc. Natl. Acad. Sci. U.S.A.">
        <title>Mapping gene clusters within arrayed metagenomic libraries to expand the structural diversity of biomedically relevant natural products.</title>
        <authorList>
            <person name="Owen J.G."/>
            <person name="Reddy B.V."/>
            <person name="Ternei M.A."/>
            <person name="Charlop-Powers Z."/>
            <person name="Calle P.Y."/>
            <person name="Kim J.H."/>
            <person name="Brady S.F."/>
        </authorList>
    </citation>
    <scope>NUCLEOTIDE SEQUENCE</scope>
</reference>
<dbReference type="AlphaFoldDB" id="S5UCZ0"/>